<dbReference type="InterPro" id="IPR023624">
    <property type="entry name" value="Antenna_beta_dom_sf"/>
</dbReference>
<organism evidence="16 17">
    <name type="scientific">Ideonella lacteola</name>
    <dbReference type="NCBI Taxonomy" id="2984193"/>
    <lineage>
        <taxon>Bacteria</taxon>
        <taxon>Pseudomonadati</taxon>
        <taxon>Pseudomonadota</taxon>
        <taxon>Betaproteobacteria</taxon>
        <taxon>Burkholderiales</taxon>
        <taxon>Sphaerotilaceae</taxon>
        <taxon>Ideonella</taxon>
    </lineage>
</organism>
<evidence type="ECO:0000256" key="5">
    <source>
        <dbReference type="ARBA" id="ARBA00022494"/>
    </source>
</evidence>
<sequence length="78" mass="8334">MALSTAAGLPASAHAAPADDRRSFMVIFVVAFALFLMIAVIAEALMVRWRPWFPGAESEKSLIGGVRAAVSTFMPLLI</sequence>
<evidence type="ECO:0000256" key="6">
    <source>
        <dbReference type="ARBA" id="ARBA00022549"/>
    </source>
</evidence>
<evidence type="ECO:0000256" key="13">
    <source>
        <dbReference type="ARBA" id="ARBA00023136"/>
    </source>
</evidence>
<keyword evidence="8" id="KW-0479">Metal-binding</keyword>
<evidence type="ECO:0000256" key="2">
    <source>
        <dbReference type="ARBA" id="ARBA00004249"/>
    </source>
</evidence>
<accession>A0ABU9BNC9</accession>
<evidence type="ECO:0000256" key="14">
    <source>
        <dbReference type="ARBA" id="ARBA00023243"/>
    </source>
</evidence>
<keyword evidence="10" id="KW-0076">Bacteriochlorophyll</keyword>
<dbReference type="RefSeq" id="WP_341425653.1">
    <property type="nucleotide sequence ID" value="NZ_JBBUTG010000005.1"/>
</dbReference>
<evidence type="ECO:0000256" key="4">
    <source>
        <dbReference type="ARBA" id="ARBA00022475"/>
    </source>
</evidence>
<evidence type="ECO:0000313" key="17">
    <source>
        <dbReference type="Proteomes" id="UP001371218"/>
    </source>
</evidence>
<reference evidence="16 17" key="1">
    <citation type="submission" date="2024-04" db="EMBL/GenBank/DDBJ databases">
        <title>Novel species of the genus Ideonella isolated from streams.</title>
        <authorList>
            <person name="Lu H."/>
        </authorList>
    </citation>
    <scope>NUCLEOTIDE SEQUENCE [LARGE SCALE GENOMIC DNA]</scope>
    <source>
        <strain evidence="16 17">DXS29W</strain>
    </source>
</reference>
<name>A0ABU9BNC9_9BURK</name>
<dbReference type="Gene3D" id="1.20.5.250">
    <property type="match status" value="1"/>
</dbReference>
<gene>
    <name evidence="16" type="ORF">AACH06_10650</name>
</gene>
<proteinExistence type="inferred from homology"/>
<evidence type="ECO:0000256" key="7">
    <source>
        <dbReference type="ARBA" id="ARBA00022692"/>
    </source>
</evidence>
<keyword evidence="11 15" id="KW-1133">Transmembrane helix</keyword>
<evidence type="ECO:0000256" key="8">
    <source>
        <dbReference type="ARBA" id="ARBA00022723"/>
    </source>
</evidence>
<protein>
    <submittedName>
        <fullName evidence="16">Uncharacterized protein</fullName>
    </submittedName>
</protein>
<evidence type="ECO:0000256" key="10">
    <source>
        <dbReference type="ARBA" id="ARBA00022956"/>
    </source>
</evidence>
<feature type="transmembrane region" description="Helical" evidence="15">
    <location>
        <begin position="25"/>
        <end position="45"/>
    </location>
</feature>
<keyword evidence="4" id="KW-1003">Cell membrane</keyword>
<keyword evidence="17" id="KW-1185">Reference proteome</keyword>
<keyword evidence="7 15" id="KW-0812">Transmembrane</keyword>
<evidence type="ECO:0000256" key="12">
    <source>
        <dbReference type="ARBA" id="ARBA00022991"/>
    </source>
</evidence>
<comment type="subcellular location">
    <subcellularLocation>
        <location evidence="2">Cell inner membrane</location>
        <topology evidence="2">Single-pass type II membrane protein</topology>
    </subcellularLocation>
</comment>
<keyword evidence="14" id="KW-0437">Light-harvesting polypeptide</keyword>
<evidence type="ECO:0000256" key="15">
    <source>
        <dbReference type="SAM" id="Phobius"/>
    </source>
</evidence>
<keyword evidence="9" id="KW-0460">Magnesium</keyword>
<dbReference type="Proteomes" id="UP001371218">
    <property type="component" value="Unassembled WGS sequence"/>
</dbReference>
<keyword evidence="13 15" id="KW-0472">Membrane</keyword>
<evidence type="ECO:0000256" key="3">
    <source>
        <dbReference type="ARBA" id="ARBA00011052"/>
    </source>
</evidence>
<dbReference type="EMBL" id="JBBUTG010000005">
    <property type="protein sequence ID" value="MEK8031276.1"/>
    <property type="molecule type" value="Genomic_DNA"/>
</dbReference>
<keyword evidence="12" id="KW-0157">Chromophore</keyword>
<comment type="function">
    <text evidence="1">Antenna complexes are light-harvesting systems, which transfer the excitation energy to the reaction centers.</text>
</comment>
<keyword evidence="5" id="KW-0148">Chlorophyll</keyword>
<dbReference type="SUPFAM" id="SSF56918">
    <property type="entry name" value="Light-harvesting complex subunits"/>
    <property type="match status" value="1"/>
</dbReference>
<evidence type="ECO:0000256" key="11">
    <source>
        <dbReference type="ARBA" id="ARBA00022989"/>
    </source>
</evidence>
<evidence type="ECO:0000256" key="9">
    <source>
        <dbReference type="ARBA" id="ARBA00022842"/>
    </source>
</evidence>
<comment type="caution">
    <text evidence="16">The sequence shown here is derived from an EMBL/GenBank/DDBJ whole genome shotgun (WGS) entry which is preliminary data.</text>
</comment>
<dbReference type="InterPro" id="IPR035889">
    <property type="entry name" value="Light-harvesting_complex"/>
</dbReference>
<evidence type="ECO:0000256" key="1">
    <source>
        <dbReference type="ARBA" id="ARBA00002455"/>
    </source>
</evidence>
<keyword evidence="6" id="KW-0042">Antenna complex</keyword>
<comment type="similarity">
    <text evidence="3">Belongs to the antenna complex beta subunit family.</text>
</comment>
<evidence type="ECO:0000313" key="16">
    <source>
        <dbReference type="EMBL" id="MEK8031276.1"/>
    </source>
</evidence>